<accession>C0E1B3</accession>
<dbReference type="HOGENOM" id="CLU_3198669_0_0_11"/>
<evidence type="ECO:0000313" key="1">
    <source>
        <dbReference type="EMBL" id="EEG27667.1"/>
    </source>
</evidence>
<protein>
    <submittedName>
        <fullName evidence="1">Uncharacterized protein</fullName>
    </submittedName>
</protein>
<reference evidence="1 2" key="1">
    <citation type="submission" date="2009-01" db="EMBL/GenBank/DDBJ databases">
        <authorList>
            <person name="Fulton L."/>
            <person name="Clifton S."/>
            <person name="Chinwalla A.T."/>
            <person name="Mitreva M."/>
            <person name="Sodergren E."/>
            <person name="Weinstock G."/>
            <person name="Clifton S."/>
            <person name="Dooling D.J."/>
            <person name="Fulton B."/>
            <person name="Minx P."/>
            <person name="Pepin K.H."/>
            <person name="Johnson M."/>
            <person name="Bhonagiri V."/>
            <person name="Nash W.E."/>
            <person name="Mardis E.R."/>
            <person name="Wilson R.K."/>
        </authorList>
    </citation>
    <scope>NUCLEOTIDE SEQUENCE [LARGE SCALE GENOMIC DNA]</scope>
    <source>
        <strain evidence="1 2">ATCC 33806</strain>
    </source>
</reference>
<dbReference type="Proteomes" id="UP000006247">
    <property type="component" value="Unassembled WGS sequence"/>
</dbReference>
<evidence type="ECO:0000313" key="2">
    <source>
        <dbReference type="Proteomes" id="UP000006247"/>
    </source>
</evidence>
<dbReference type="AlphaFoldDB" id="C0E1B3"/>
<gene>
    <name evidence="1" type="ORF">CORMATOL_00763</name>
</gene>
<organism evidence="1 2">
    <name type="scientific">Corynebacterium matruchotii ATCC 33806</name>
    <dbReference type="NCBI Taxonomy" id="566549"/>
    <lineage>
        <taxon>Bacteria</taxon>
        <taxon>Bacillati</taxon>
        <taxon>Actinomycetota</taxon>
        <taxon>Actinomycetes</taxon>
        <taxon>Mycobacteriales</taxon>
        <taxon>Corynebacteriaceae</taxon>
        <taxon>Corynebacterium</taxon>
    </lineage>
</organism>
<comment type="caution">
    <text evidence="1">The sequence shown here is derived from an EMBL/GenBank/DDBJ whole genome shotgun (WGS) entry which is preliminary data.</text>
</comment>
<proteinExistence type="predicted"/>
<sequence length="45" mass="5327">MVRISKSYFGNSNFSWTHSFDTIAKPSVTLGVFQFMSTRKQKYFR</sequence>
<name>C0E1B3_9CORY</name>
<dbReference type="EMBL" id="ACEB01000008">
    <property type="protein sequence ID" value="EEG27667.1"/>
    <property type="molecule type" value="Genomic_DNA"/>
</dbReference>